<feature type="compositionally biased region" description="Basic and acidic residues" evidence="1">
    <location>
        <begin position="92"/>
        <end position="103"/>
    </location>
</feature>
<sequence>MLAQPTISCFRSVAAHRRAPTRKAAAASAAAAVFSILITSASPPPLQSKVSFHLGRPPASRNRTRQSPSRGRRSGGGDAGGQPGVPGRKGLHQGEKHVSREEF</sequence>
<proteinExistence type="predicted"/>
<name>A0A8T0QTH2_PANVG</name>
<feature type="region of interest" description="Disordered" evidence="1">
    <location>
        <begin position="42"/>
        <end position="103"/>
    </location>
</feature>
<organism evidence="2 3">
    <name type="scientific">Panicum virgatum</name>
    <name type="common">Blackwell switchgrass</name>
    <dbReference type="NCBI Taxonomy" id="38727"/>
    <lineage>
        <taxon>Eukaryota</taxon>
        <taxon>Viridiplantae</taxon>
        <taxon>Streptophyta</taxon>
        <taxon>Embryophyta</taxon>
        <taxon>Tracheophyta</taxon>
        <taxon>Spermatophyta</taxon>
        <taxon>Magnoliopsida</taxon>
        <taxon>Liliopsida</taxon>
        <taxon>Poales</taxon>
        <taxon>Poaceae</taxon>
        <taxon>PACMAD clade</taxon>
        <taxon>Panicoideae</taxon>
        <taxon>Panicodae</taxon>
        <taxon>Paniceae</taxon>
        <taxon>Panicinae</taxon>
        <taxon>Panicum</taxon>
        <taxon>Panicum sect. Hiantes</taxon>
    </lineage>
</organism>
<comment type="caution">
    <text evidence="2">The sequence shown here is derived from an EMBL/GenBank/DDBJ whole genome shotgun (WGS) entry which is preliminary data.</text>
</comment>
<reference evidence="2" key="1">
    <citation type="submission" date="2020-05" db="EMBL/GenBank/DDBJ databases">
        <title>WGS assembly of Panicum virgatum.</title>
        <authorList>
            <person name="Lovell J.T."/>
            <person name="Jenkins J."/>
            <person name="Shu S."/>
            <person name="Juenger T.E."/>
            <person name="Schmutz J."/>
        </authorList>
    </citation>
    <scope>NUCLEOTIDE SEQUENCE</scope>
    <source>
        <strain evidence="2">AP13</strain>
    </source>
</reference>
<accession>A0A8T0QTH2</accession>
<evidence type="ECO:0000256" key="1">
    <source>
        <dbReference type="SAM" id="MobiDB-lite"/>
    </source>
</evidence>
<dbReference type="EMBL" id="CM029048">
    <property type="protein sequence ID" value="KAG2576424.1"/>
    <property type="molecule type" value="Genomic_DNA"/>
</dbReference>
<protein>
    <submittedName>
        <fullName evidence="2">Uncharacterized protein</fullName>
    </submittedName>
</protein>
<evidence type="ECO:0000313" key="2">
    <source>
        <dbReference type="EMBL" id="KAG2576424.1"/>
    </source>
</evidence>
<gene>
    <name evidence="2" type="ORF">PVAP13_6NG019583</name>
</gene>
<feature type="compositionally biased region" description="Gly residues" evidence="1">
    <location>
        <begin position="74"/>
        <end position="84"/>
    </location>
</feature>
<dbReference type="AlphaFoldDB" id="A0A8T0QTH2"/>
<keyword evidence="3" id="KW-1185">Reference proteome</keyword>
<dbReference type="Proteomes" id="UP000823388">
    <property type="component" value="Chromosome 6N"/>
</dbReference>
<evidence type="ECO:0000313" key="3">
    <source>
        <dbReference type="Proteomes" id="UP000823388"/>
    </source>
</evidence>